<dbReference type="EMBL" id="CATOUU010000112">
    <property type="protein sequence ID" value="CAI9916843.1"/>
    <property type="molecule type" value="Genomic_DNA"/>
</dbReference>
<evidence type="ECO:0000256" key="1">
    <source>
        <dbReference type="ARBA" id="ARBA00004141"/>
    </source>
</evidence>
<dbReference type="InterPro" id="IPR020846">
    <property type="entry name" value="MFS_dom"/>
</dbReference>
<keyword evidence="5 6" id="KW-0472">Membrane</keyword>
<keyword evidence="10" id="KW-1185">Reference proteome</keyword>
<dbReference type="InterPro" id="IPR005828">
    <property type="entry name" value="MFS_sugar_transport-like"/>
</dbReference>
<feature type="transmembrane region" description="Helical" evidence="6">
    <location>
        <begin position="141"/>
        <end position="164"/>
    </location>
</feature>
<feature type="transmembrane region" description="Helical" evidence="6">
    <location>
        <begin position="291"/>
        <end position="312"/>
    </location>
</feature>
<protein>
    <submittedName>
        <fullName evidence="8">Hexose transporter</fullName>
    </submittedName>
    <submittedName>
        <fullName evidence="9">Hexose_transporter</fullName>
    </submittedName>
</protein>
<reference evidence="8" key="1">
    <citation type="submission" date="2023-06" db="EMBL/GenBank/DDBJ databases">
        <authorList>
            <person name="Kurt Z."/>
        </authorList>
    </citation>
    <scope>NUCLEOTIDE SEQUENCE</scope>
</reference>
<dbReference type="Proteomes" id="UP001642409">
    <property type="component" value="Unassembled WGS sequence"/>
</dbReference>
<feature type="transmembrane region" description="Helical" evidence="6">
    <location>
        <begin position="319"/>
        <end position="339"/>
    </location>
</feature>
<dbReference type="GO" id="GO:0005351">
    <property type="term" value="F:carbohydrate:proton symporter activity"/>
    <property type="evidence" value="ECO:0007669"/>
    <property type="project" value="TreeGrafter"/>
</dbReference>
<dbReference type="PROSITE" id="PS50850">
    <property type="entry name" value="MFS"/>
    <property type="match status" value="1"/>
</dbReference>
<dbReference type="InterPro" id="IPR036259">
    <property type="entry name" value="MFS_trans_sf"/>
</dbReference>
<comment type="similarity">
    <text evidence="2">Belongs to the major facilitator superfamily. Sugar transporter (TC 2.A.1.1) family.</text>
</comment>
<sequence>MNKSTSNLIILYAFCIFSALNYGSMLTNTPIEMMNYYAEKTHFNKDNPTIISFIATAASFGAAFAQVTLEQINKLMSQKKQFYLYIVTTVISNCLTCIPVHYGYLIVMRFLTGWSTGSYFSLIPIFVNNSTTPKQRGVLMTIYNIFINLGLLLGYATNLLIASVGYSHFYVFYIVCAILSTLIGITNYFIQPVAEIQPETSVEVPIIKEVSNIDDTNSIPNPSNLELKDSNSVPNYTNEDEVYQYTKKQKVRMVVISVLLGTVQMTTGITSMLTYASLIFSDVFASSYSGIYGSMIIGATNTLGVVIALPLIQRIKRKTILSIGLFGTVLTNITLSIVFSIMKDGDAKNNVIISIFVLFTLFYQLAPGPVILILCGEIFPKEFKVKYGAVGFGFNWSWNILVVFTYKYFSGVEYIVHALYAAITFVLSAILLFLVPETLNKKQNEINRQIQKW</sequence>
<feature type="transmembrane region" description="Helical" evidence="6">
    <location>
        <begin position="82"/>
        <end position="104"/>
    </location>
</feature>
<evidence type="ECO:0000256" key="2">
    <source>
        <dbReference type="ARBA" id="ARBA00010992"/>
    </source>
</evidence>
<dbReference type="InterPro" id="IPR003663">
    <property type="entry name" value="Sugar/inositol_transpt"/>
</dbReference>
<dbReference type="PANTHER" id="PTHR48022">
    <property type="entry name" value="PLASTIDIC GLUCOSE TRANSPORTER 4"/>
    <property type="match status" value="1"/>
</dbReference>
<comment type="caution">
    <text evidence="8">The sequence shown here is derived from an EMBL/GenBank/DDBJ whole genome shotgun (WGS) entry which is preliminary data.</text>
</comment>
<dbReference type="Gene3D" id="1.20.1250.20">
    <property type="entry name" value="MFS general substrate transporter like domains"/>
    <property type="match status" value="2"/>
</dbReference>
<evidence type="ECO:0000259" key="7">
    <source>
        <dbReference type="PROSITE" id="PS50850"/>
    </source>
</evidence>
<evidence type="ECO:0000256" key="3">
    <source>
        <dbReference type="ARBA" id="ARBA00022692"/>
    </source>
</evidence>
<evidence type="ECO:0000256" key="4">
    <source>
        <dbReference type="ARBA" id="ARBA00022989"/>
    </source>
</evidence>
<evidence type="ECO:0000313" key="10">
    <source>
        <dbReference type="Proteomes" id="UP001642409"/>
    </source>
</evidence>
<name>A0AA86TLY7_9EUKA</name>
<evidence type="ECO:0000313" key="9">
    <source>
        <dbReference type="EMBL" id="CAL6100402.1"/>
    </source>
</evidence>
<dbReference type="SUPFAM" id="SSF103473">
    <property type="entry name" value="MFS general substrate transporter"/>
    <property type="match status" value="1"/>
</dbReference>
<dbReference type="PANTHER" id="PTHR48022:SF2">
    <property type="entry name" value="PLASTIDIC GLUCOSE TRANSPORTER 4"/>
    <property type="match status" value="1"/>
</dbReference>
<feature type="transmembrane region" description="Helical" evidence="6">
    <location>
        <begin position="351"/>
        <end position="375"/>
    </location>
</feature>
<evidence type="ECO:0000256" key="6">
    <source>
        <dbReference type="SAM" id="Phobius"/>
    </source>
</evidence>
<feature type="transmembrane region" description="Helical" evidence="6">
    <location>
        <begin position="387"/>
        <end position="409"/>
    </location>
</feature>
<keyword evidence="3 6" id="KW-0812">Transmembrane</keyword>
<feature type="transmembrane region" description="Helical" evidence="6">
    <location>
        <begin position="254"/>
        <end position="279"/>
    </location>
</feature>
<accession>A0AA86TLY7</accession>
<feature type="transmembrane region" description="Helical" evidence="6">
    <location>
        <begin position="415"/>
        <end position="435"/>
    </location>
</feature>
<keyword evidence="4 6" id="KW-1133">Transmembrane helix</keyword>
<dbReference type="AlphaFoldDB" id="A0AA86TLY7"/>
<reference evidence="9 10" key="2">
    <citation type="submission" date="2024-07" db="EMBL/GenBank/DDBJ databases">
        <authorList>
            <person name="Akdeniz Z."/>
        </authorList>
    </citation>
    <scope>NUCLEOTIDE SEQUENCE [LARGE SCALE GENOMIC DNA]</scope>
</reference>
<feature type="transmembrane region" description="Helical" evidence="6">
    <location>
        <begin position="170"/>
        <end position="190"/>
    </location>
</feature>
<dbReference type="InterPro" id="IPR050360">
    <property type="entry name" value="MFS_Sugar_Transporters"/>
</dbReference>
<comment type="subcellular location">
    <subcellularLocation>
        <location evidence="1">Membrane</location>
        <topology evidence="1">Multi-pass membrane protein</topology>
    </subcellularLocation>
</comment>
<evidence type="ECO:0000313" key="8">
    <source>
        <dbReference type="EMBL" id="CAI9916843.1"/>
    </source>
</evidence>
<organism evidence="8">
    <name type="scientific">Hexamita inflata</name>
    <dbReference type="NCBI Taxonomy" id="28002"/>
    <lineage>
        <taxon>Eukaryota</taxon>
        <taxon>Metamonada</taxon>
        <taxon>Diplomonadida</taxon>
        <taxon>Hexamitidae</taxon>
        <taxon>Hexamitinae</taxon>
        <taxon>Hexamita</taxon>
    </lineage>
</organism>
<feature type="transmembrane region" description="Helical" evidence="6">
    <location>
        <begin position="49"/>
        <end position="70"/>
    </location>
</feature>
<proteinExistence type="inferred from homology"/>
<dbReference type="Pfam" id="PF00083">
    <property type="entry name" value="Sugar_tr"/>
    <property type="match status" value="1"/>
</dbReference>
<gene>
    <name evidence="8" type="ORF">HINF_LOCUS4488</name>
    <name evidence="9" type="ORF">HINF_LOCUS70539</name>
</gene>
<dbReference type="PRINTS" id="PR00171">
    <property type="entry name" value="SUGRTRNSPORT"/>
</dbReference>
<dbReference type="GO" id="GO:0016020">
    <property type="term" value="C:membrane"/>
    <property type="evidence" value="ECO:0007669"/>
    <property type="project" value="UniProtKB-SubCell"/>
</dbReference>
<dbReference type="EMBL" id="CAXDID020000530">
    <property type="protein sequence ID" value="CAL6100402.1"/>
    <property type="molecule type" value="Genomic_DNA"/>
</dbReference>
<feature type="domain" description="Major facilitator superfamily (MFS) profile" evidence="7">
    <location>
        <begin position="7"/>
        <end position="439"/>
    </location>
</feature>
<feature type="transmembrane region" description="Helical" evidence="6">
    <location>
        <begin position="110"/>
        <end position="129"/>
    </location>
</feature>
<evidence type="ECO:0000256" key="5">
    <source>
        <dbReference type="ARBA" id="ARBA00023136"/>
    </source>
</evidence>